<name>A0A2P2NKZ6_RHIMU</name>
<protein>
    <submittedName>
        <fullName evidence="1">Uncharacterized protein</fullName>
    </submittedName>
</protein>
<reference evidence="1" key="1">
    <citation type="submission" date="2018-02" db="EMBL/GenBank/DDBJ databases">
        <title>Rhizophora mucronata_Transcriptome.</title>
        <authorList>
            <person name="Meera S.P."/>
            <person name="Sreeshan A."/>
            <person name="Augustine A."/>
        </authorList>
    </citation>
    <scope>NUCLEOTIDE SEQUENCE</scope>
    <source>
        <tissue evidence="1">Leaf</tissue>
    </source>
</reference>
<dbReference type="EMBL" id="GGEC01062685">
    <property type="protein sequence ID" value="MBX43169.1"/>
    <property type="molecule type" value="Transcribed_RNA"/>
</dbReference>
<evidence type="ECO:0000313" key="1">
    <source>
        <dbReference type="EMBL" id="MBX43169.1"/>
    </source>
</evidence>
<proteinExistence type="predicted"/>
<dbReference type="AlphaFoldDB" id="A0A2P2NKZ6"/>
<organism evidence="1">
    <name type="scientific">Rhizophora mucronata</name>
    <name type="common">Asiatic mangrove</name>
    <dbReference type="NCBI Taxonomy" id="61149"/>
    <lineage>
        <taxon>Eukaryota</taxon>
        <taxon>Viridiplantae</taxon>
        <taxon>Streptophyta</taxon>
        <taxon>Embryophyta</taxon>
        <taxon>Tracheophyta</taxon>
        <taxon>Spermatophyta</taxon>
        <taxon>Magnoliopsida</taxon>
        <taxon>eudicotyledons</taxon>
        <taxon>Gunneridae</taxon>
        <taxon>Pentapetalae</taxon>
        <taxon>rosids</taxon>
        <taxon>fabids</taxon>
        <taxon>Malpighiales</taxon>
        <taxon>Rhizophoraceae</taxon>
        <taxon>Rhizophora</taxon>
    </lineage>
</organism>
<sequence length="23" mass="2656">MLRGHETKLLLNMNPFVLNSVKT</sequence>
<accession>A0A2P2NKZ6</accession>